<evidence type="ECO:0000256" key="2">
    <source>
        <dbReference type="SAM" id="Phobius"/>
    </source>
</evidence>
<evidence type="ECO:0000313" key="3">
    <source>
        <dbReference type="EMBL" id="ORX97686.1"/>
    </source>
</evidence>
<feature type="transmembrane region" description="Helical" evidence="2">
    <location>
        <begin position="117"/>
        <end position="137"/>
    </location>
</feature>
<name>A0A1Y1YIW5_9PLEO</name>
<feature type="transmembrane region" description="Helical" evidence="2">
    <location>
        <begin position="78"/>
        <end position="97"/>
    </location>
</feature>
<feature type="compositionally biased region" description="Basic and acidic residues" evidence="1">
    <location>
        <begin position="294"/>
        <end position="313"/>
    </location>
</feature>
<feature type="region of interest" description="Disordered" evidence="1">
    <location>
        <begin position="285"/>
        <end position="324"/>
    </location>
</feature>
<dbReference type="EMBL" id="MCFA01000229">
    <property type="protein sequence ID" value="ORX97686.1"/>
    <property type="molecule type" value="Genomic_DNA"/>
</dbReference>
<keyword evidence="2" id="KW-1133">Transmembrane helix</keyword>
<dbReference type="AlphaFoldDB" id="A0A1Y1YIW5"/>
<keyword evidence="2" id="KW-0472">Membrane</keyword>
<sequence>MLARFFSISHAQLSSRVWSLSKNPLSRFRIRVTPTKPTRTKFSTSSFFRIAEVAAPKAQQRYPECLCIYKAGDLRSGWVAFWKATAIFEFGCVFFFLSPQFYKAEEWEPREWVRNVYGVGITIIAALPMISLSYLTAPFVKRVNLHLPNAWARTNRRTLAAFSSSLPPTTRLEFVTLRTFPFERTSTVQLSHLRALPSQWGRFANIRLLKPWERPAREVEMKRLWTRFVEAAREPRWKFYVKEGKAYTIMSGVPGVWEDVAKQVKRQTEEEDAKKEMKTVVKMVGSRNGVALGKGREKEKEKERERKVTELAGKKMKRQTTRRG</sequence>
<accession>A0A1Y1YIW5</accession>
<reference evidence="3 4" key="1">
    <citation type="submission" date="2016-07" db="EMBL/GenBank/DDBJ databases">
        <title>Pervasive Adenine N6-methylation of Active Genes in Fungi.</title>
        <authorList>
            <consortium name="DOE Joint Genome Institute"/>
            <person name="Mondo S.J."/>
            <person name="Dannebaum R.O."/>
            <person name="Kuo R.C."/>
            <person name="Labutti K."/>
            <person name="Haridas S."/>
            <person name="Kuo A."/>
            <person name="Salamov A."/>
            <person name="Ahrendt S.R."/>
            <person name="Lipzen A."/>
            <person name="Sullivan W."/>
            <person name="Andreopoulos W.B."/>
            <person name="Clum A."/>
            <person name="Lindquist E."/>
            <person name="Daum C."/>
            <person name="Ramamoorthy G.K."/>
            <person name="Gryganskyi A."/>
            <person name="Culley D."/>
            <person name="Magnuson J.K."/>
            <person name="James T.Y."/>
            <person name="O'Malley M.A."/>
            <person name="Stajich J.E."/>
            <person name="Spatafora J.W."/>
            <person name="Visel A."/>
            <person name="Grigoriev I.V."/>
        </authorList>
    </citation>
    <scope>NUCLEOTIDE SEQUENCE [LARGE SCALE GENOMIC DNA]</scope>
    <source>
        <strain evidence="3 4">CBS 115471</strain>
    </source>
</reference>
<keyword evidence="2" id="KW-0812">Transmembrane</keyword>
<gene>
    <name evidence="3" type="ORF">BCR34DRAFT_577780</name>
</gene>
<comment type="caution">
    <text evidence="3">The sequence shown here is derived from an EMBL/GenBank/DDBJ whole genome shotgun (WGS) entry which is preliminary data.</text>
</comment>
<feature type="compositionally biased region" description="Basic residues" evidence="1">
    <location>
        <begin position="314"/>
        <end position="324"/>
    </location>
</feature>
<keyword evidence="4" id="KW-1185">Reference proteome</keyword>
<dbReference type="Proteomes" id="UP000193144">
    <property type="component" value="Unassembled WGS sequence"/>
</dbReference>
<evidence type="ECO:0000313" key="4">
    <source>
        <dbReference type="Proteomes" id="UP000193144"/>
    </source>
</evidence>
<evidence type="ECO:0000256" key="1">
    <source>
        <dbReference type="SAM" id="MobiDB-lite"/>
    </source>
</evidence>
<dbReference type="OrthoDB" id="2386090at2759"/>
<organism evidence="3 4">
    <name type="scientific">Clohesyomyces aquaticus</name>
    <dbReference type="NCBI Taxonomy" id="1231657"/>
    <lineage>
        <taxon>Eukaryota</taxon>
        <taxon>Fungi</taxon>
        <taxon>Dikarya</taxon>
        <taxon>Ascomycota</taxon>
        <taxon>Pezizomycotina</taxon>
        <taxon>Dothideomycetes</taxon>
        <taxon>Pleosporomycetidae</taxon>
        <taxon>Pleosporales</taxon>
        <taxon>Lindgomycetaceae</taxon>
        <taxon>Clohesyomyces</taxon>
    </lineage>
</organism>
<proteinExistence type="predicted"/>
<protein>
    <submittedName>
        <fullName evidence="3">Uncharacterized protein</fullName>
    </submittedName>
</protein>